<feature type="transmembrane region" description="Helical" evidence="10">
    <location>
        <begin position="12"/>
        <end position="36"/>
    </location>
</feature>
<keyword evidence="11" id="KW-0175">Coiled coil</keyword>
<evidence type="ECO:0000256" key="10">
    <source>
        <dbReference type="HAMAP-Rule" id="MF_02202"/>
    </source>
</evidence>
<reference evidence="13" key="1">
    <citation type="submission" date="2020-10" db="EMBL/GenBank/DDBJ databases">
        <authorList>
            <person name="Gilroy R."/>
        </authorList>
    </citation>
    <scope>NUCLEOTIDE SEQUENCE</scope>
    <source>
        <strain evidence="13">7463</strain>
    </source>
</reference>
<name>A0A9D1IJC1_9BURK</name>
<feature type="transmembrane region" description="Helical" evidence="10">
    <location>
        <begin position="170"/>
        <end position="192"/>
    </location>
</feature>
<evidence type="ECO:0000256" key="7">
    <source>
        <dbReference type="ARBA" id="ARBA00022989"/>
    </source>
</evidence>
<dbReference type="Proteomes" id="UP000824083">
    <property type="component" value="Unassembled WGS sequence"/>
</dbReference>
<keyword evidence="4 10" id="KW-0997">Cell inner membrane</keyword>
<dbReference type="AlphaFoldDB" id="A0A9D1IJC1"/>
<evidence type="ECO:0000256" key="9">
    <source>
        <dbReference type="ARBA" id="ARBA00023306"/>
    </source>
</evidence>
<proteinExistence type="inferred from homology"/>
<keyword evidence="3 10" id="KW-1003">Cell membrane</keyword>
<keyword evidence="6 10" id="KW-0812">Transmembrane</keyword>
<dbReference type="EMBL" id="DVMY01000023">
    <property type="protein sequence ID" value="HIU36854.1"/>
    <property type="molecule type" value="Genomic_DNA"/>
</dbReference>
<evidence type="ECO:0000256" key="6">
    <source>
        <dbReference type="ARBA" id="ARBA00022692"/>
    </source>
</evidence>
<dbReference type="InterPro" id="IPR002898">
    <property type="entry name" value="MotA_ExbB_proton_chnl"/>
</dbReference>
<keyword evidence="5 10" id="KW-0132">Cell division</keyword>
<accession>A0A9D1IJC1</accession>
<dbReference type="HAMAP" id="MF_02202">
    <property type="entry name" value="TolQ"/>
    <property type="match status" value="1"/>
</dbReference>
<comment type="function">
    <text evidence="10">Part of the Tol-Pal system, which plays a role in outer membrane invagination during cell division and is important for maintaining outer membrane integrity.</text>
</comment>
<feature type="transmembrane region" description="Helical" evidence="10">
    <location>
        <begin position="127"/>
        <end position="150"/>
    </location>
</feature>
<sequence>MNASADMSILSLLTHASVVVQAVLAILIVLSLISWTRIFQKFFQLRQAKRLSEDFESRFWSGAELTKLYEHAQNHREHSGTQERIFASGMTEFLKLSTRGSTEALDGVRRAMRATYQREMDSLEGGLPTLASIGSVSPYIGLFGTVWGIMNAFTGLSALDNASLATVAPGIAEALVATAIGLFAAIPAVAAYNRFANDVERLSNRYESFAEEFQNILQRQRG</sequence>
<dbReference type="InterPro" id="IPR014163">
    <property type="entry name" value="Tol-Pal_TolQ"/>
</dbReference>
<dbReference type="Pfam" id="PF01618">
    <property type="entry name" value="MotA_ExbB"/>
    <property type="match status" value="1"/>
</dbReference>
<dbReference type="GO" id="GO:0043213">
    <property type="term" value="P:bacteriocin transport"/>
    <property type="evidence" value="ECO:0007669"/>
    <property type="project" value="InterPro"/>
</dbReference>
<keyword evidence="8 10" id="KW-0472">Membrane</keyword>
<dbReference type="NCBIfam" id="TIGR02796">
    <property type="entry name" value="tolQ"/>
    <property type="match status" value="1"/>
</dbReference>
<keyword evidence="9 10" id="KW-0131">Cell cycle</keyword>
<dbReference type="PANTHER" id="PTHR30625:SF3">
    <property type="entry name" value="TOL-PAL SYSTEM PROTEIN TOLQ"/>
    <property type="match status" value="1"/>
</dbReference>
<dbReference type="InterPro" id="IPR050790">
    <property type="entry name" value="ExbB/TolQ_transport"/>
</dbReference>
<gene>
    <name evidence="10 13" type="primary">tolQ</name>
    <name evidence="13" type="ORF">IAC56_01030</name>
</gene>
<dbReference type="GO" id="GO:0005886">
    <property type="term" value="C:plasma membrane"/>
    <property type="evidence" value="ECO:0007669"/>
    <property type="project" value="UniProtKB-SubCell"/>
</dbReference>
<dbReference type="GO" id="GO:0017038">
    <property type="term" value="P:protein import"/>
    <property type="evidence" value="ECO:0007669"/>
    <property type="project" value="TreeGrafter"/>
</dbReference>
<feature type="coiled-coil region" evidence="11">
    <location>
        <begin position="192"/>
        <end position="219"/>
    </location>
</feature>
<comment type="caution">
    <text evidence="13">The sequence shown here is derived from an EMBL/GenBank/DDBJ whole genome shotgun (WGS) entry which is preliminary data.</text>
</comment>
<evidence type="ECO:0000259" key="12">
    <source>
        <dbReference type="Pfam" id="PF01618"/>
    </source>
</evidence>
<evidence type="ECO:0000256" key="8">
    <source>
        <dbReference type="ARBA" id="ARBA00023136"/>
    </source>
</evidence>
<evidence type="ECO:0000256" key="2">
    <source>
        <dbReference type="ARBA" id="ARBA00010442"/>
    </source>
</evidence>
<comment type="subcellular location">
    <subcellularLocation>
        <location evidence="10">Cell inner membrane</location>
        <topology evidence="10">Multi-pass membrane protein</topology>
    </subcellularLocation>
    <subcellularLocation>
        <location evidence="1">Cell membrane</location>
        <topology evidence="1">Multi-pass membrane protein</topology>
    </subcellularLocation>
</comment>
<organism evidence="13 14">
    <name type="scientific">Candidatus Aphodousia faecigallinarum</name>
    <dbReference type="NCBI Taxonomy" id="2840677"/>
    <lineage>
        <taxon>Bacteria</taxon>
        <taxon>Pseudomonadati</taxon>
        <taxon>Pseudomonadota</taxon>
        <taxon>Betaproteobacteria</taxon>
        <taxon>Burkholderiales</taxon>
        <taxon>Sutterellaceae</taxon>
        <taxon>Sutterellaceae incertae sedis</taxon>
        <taxon>Candidatus Aphodousia</taxon>
    </lineage>
</organism>
<evidence type="ECO:0000256" key="11">
    <source>
        <dbReference type="SAM" id="Coils"/>
    </source>
</evidence>
<comment type="subunit">
    <text evidence="10">The Tol-Pal system is composed of five core proteins: the inner membrane proteins TolA, TolQ and TolR, the periplasmic protein TolB and the outer membrane protein Pal. They form a network linking the inner and outer membranes and the peptidoglycan layer.</text>
</comment>
<comment type="similarity">
    <text evidence="2 10">Belongs to the ExbB/TolQ family.</text>
</comment>
<reference evidence="13" key="2">
    <citation type="journal article" date="2021" name="PeerJ">
        <title>Extensive microbial diversity within the chicken gut microbiome revealed by metagenomics and culture.</title>
        <authorList>
            <person name="Gilroy R."/>
            <person name="Ravi A."/>
            <person name="Getino M."/>
            <person name="Pursley I."/>
            <person name="Horton D.L."/>
            <person name="Alikhan N.F."/>
            <person name="Baker D."/>
            <person name="Gharbi K."/>
            <person name="Hall N."/>
            <person name="Watson M."/>
            <person name="Adriaenssens E.M."/>
            <person name="Foster-Nyarko E."/>
            <person name="Jarju S."/>
            <person name="Secka A."/>
            <person name="Antonio M."/>
            <person name="Oren A."/>
            <person name="Chaudhuri R.R."/>
            <person name="La Ragione R."/>
            <person name="Hildebrand F."/>
            <person name="Pallen M.J."/>
        </authorList>
    </citation>
    <scope>NUCLEOTIDE SEQUENCE</scope>
    <source>
        <strain evidence="13">7463</strain>
    </source>
</reference>
<dbReference type="GO" id="GO:0051301">
    <property type="term" value="P:cell division"/>
    <property type="evidence" value="ECO:0007669"/>
    <property type="project" value="UniProtKB-UniRule"/>
</dbReference>
<evidence type="ECO:0000313" key="14">
    <source>
        <dbReference type="Proteomes" id="UP000824083"/>
    </source>
</evidence>
<dbReference type="PANTHER" id="PTHR30625">
    <property type="entry name" value="PROTEIN TOLQ"/>
    <property type="match status" value="1"/>
</dbReference>
<evidence type="ECO:0000256" key="4">
    <source>
        <dbReference type="ARBA" id="ARBA00022519"/>
    </source>
</evidence>
<evidence type="ECO:0000256" key="5">
    <source>
        <dbReference type="ARBA" id="ARBA00022618"/>
    </source>
</evidence>
<evidence type="ECO:0000256" key="1">
    <source>
        <dbReference type="ARBA" id="ARBA00004651"/>
    </source>
</evidence>
<evidence type="ECO:0000256" key="3">
    <source>
        <dbReference type="ARBA" id="ARBA00022475"/>
    </source>
</evidence>
<protein>
    <recommendedName>
        <fullName evidence="10">Tol-Pal system protein TolQ</fullName>
    </recommendedName>
</protein>
<evidence type="ECO:0000313" key="13">
    <source>
        <dbReference type="EMBL" id="HIU36854.1"/>
    </source>
</evidence>
<keyword evidence="7 10" id="KW-1133">Transmembrane helix</keyword>
<feature type="domain" description="MotA/TolQ/ExbB proton channel" evidence="12">
    <location>
        <begin position="81"/>
        <end position="207"/>
    </location>
</feature>